<organism evidence="4 5">
    <name type="scientific">Hermanssonia centrifuga</name>
    <dbReference type="NCBI Taxonomy" id="98765"/>
    <lineage>
        <taxon>Eukaryota</taxon>
        <taxon>Fungi</taxon>
        <taxon>Dikarya</taxon>
        <taxon>Basidiomycota</taxon>
        <taxon>Agaricomycotina</taxon>
        <taxon>Agaricomycetes</taxon>
        <taxon>Polyporales</taxon>
        <taxon>Meruliaceae</taxon>
        <taxon>Hermanssonia</taxon>
    </lineage>
</organism>
<dbReference type="InterPro" id="IPR000182">
    <property type="entry name" value="GNAT_dom"/>
</dbReference>
<evidence type="ECO:0000256" key="1">
    <source>
        <dbReference type="ARBA" id="ARBA00022679"/>
    </source>
</evidence>
<evidence type="ECO:0000256" key="2">
    <source>
        <dbReference type="ARBA" id="ARBA00023315"/>
    </source>
</evidence>
<name>A0A2R6NE08_9APHY</name>
<dbReference type="OrthoDB" id="7305308at2759"/>
<dbReference type="EMBL" id="MLYV02001347">
    <property type="protein sequence ID" value="PSR70595.1"/>
    <property type="molecule type" value="Genomic_DNA"/>
</dbReference>
<dbReference type="Proteomes" id="UP000186601">
    <property type="component" value="Unassembled WGS sequence"/>
</dbReference>
<comment type="caution">
    <text evidence="4">The sequence shown here is derived from an EMBL/GenBank/DDBJ whole genome shotgun (WGS) entry which is preliminary data.</text>
</comment>
<dbReference type="PANTHER" id="PTHR10545:SF29">
    <property type="entry name" value="GH14572P-RELATED"/>
    <property type="match status" value="1"/>
</dbReference>
<dbReference type="Pfam" id="PF00583">
    <property type="entry name" value="Acetyltransf_1"/>
    <property type="match status" value="1"/>
</dbReference>
<reference evidence="4 5" key="1">
    <citation type="submission" date="2018-02" db="EMBL/GenBank/DDBJ databases">
        <title>Genome sequence of the basidiomycete white-rot fungus Phlebia centrifuga.</title>
        <authorList>
            <person name="Granchi Z."/>
            <person name="Peng M."/>
            <person name="de Vries R.P."/>
            <person name="Hilden K."/>
            <person name="Makela M.R."/>
            <person name="Grigoriev I."/>
            <person name="Riley R."/>
        </authorList>
    </citation>
    <scope>NUCLEOTIDE SEQUENCE [LARGE SCALE GENOMIC DNA]</scope>
    <source>
        <strain evidence="4 5">FBCC195</strain>
    </source>
</reference>
<keyword evidence="1" id="KW-0808">Transferase</keyword>
<dbReference type="CDD" id="cd04301">
    <property type="entry name" value="NAT_SF"/>
    <property type="match status" value="1"/>
</dbReference>
<dbReference type="SUPFAM" id="SSF55729">
    <property type="entry name" value="Acyl-CoA N-acyltransferases (Nat)"/>
    <property type="match status" value="1"/>
</dbReference>
<accession>A0A2R6NE08</accession>
<dbReference type="PANTHER" id="PTHR10545">
    <property type="entry name" value="DIAMINE N-ACETYLTRANSFERASE"/>
    <property type="match status" value="1"/>
</dbReference>
<dbReference type="STRING" id="98765.A0A2R6NE08"/>
<sequence length="84" mass="9521">MDETEKLEDLFVKPETRGMGVGKAFFAELAKVAEEKADATHDQWNQPSIDFYEKSLGATAMSEWMGMRLTGDGIKNLEKFAFRQ</sequence>
<keyword evidence="2" id="KW-0012">Acyltransferase</keyword>
<keyword evidence="5" id="KW-1185">Reference proteome</keyword>
<protein>
    <recommendedName>
        <fullName evidence="3">N-acetyltransferase domain-containing protein</fullName>
    </recommendedName>
</protein>
<evidence type="ECO:0000313" key="5">
    <source>
        <dbReference type="Proteomes" id="UP000186601"/>
    </source>
</evidence>
<gene>
    <name evidence="4" type="ORF">PHLCEN_2v13533</name>
</gene>
<dbReference type="InterPro" id="IPR051016">
    <property type="entry name" value="Diverse_Substrate_AcTransf"/>
</dbReference>
<dbReference type="InterPro" id="IPR016181">
    <property type="entry name" value="Acyl_CoA_acyltransferase"/>
</dbReference>
<dbReference type="GO" id="GO:0008080">
    <property type="term" value="F:N-acetyltransferase activity"/>
    <property type="evidence" value="ECO:0007669"/>
    <property type="project" value="UniProtKB-ARBA"/>
</dbReference>
<evidence type="ECO:0000259" key="3">
    <source>
        <dbReference type="PROSITE" id="PS51186"/>
    </source>
</evidence>
<dbReference type="Gene3D" id="3.40.630.30">
    <property type="match status" value="1"/>
</dbReference>
<dbReference type="PROSITE" id="PS51186">
    <property type="entry name" value="GNAT"/>
    <property type="match status" value="1"/>
</dbReference>
<dbReference type="AlphaFoldDB" id="A0A2R6NE08"/>
<evidence type="ECO:0000313" key="4">
    <source>
        <dbReference type="EMBL" id="PSR70595.1"/>
    </source>
</evidence>
<proteinExistence type="predicted"/>
<feature type="domain" description="N-acetyltransferase" evidence="3">
    <location>
        <begin position="1"/>
        <end position="78"/>
    </location>
</feature>